<evidence type="ECO:0000313" key="7">
    <source>
        <dbReference type="Proteomes" id="UP000522590"/>
    </source>
</evidence>
<evidence type="ECO:0000256" key="5">
    <source>
        <dbReference type="SAM" id="SignalP"/>
    </source>
</evidence>
<name>A0A850PAT5_9PROT</name>
<reference evidence="6 7" key="1">
    <citation type="submission" date="2020-06" db="EMBL/GenBank/DDBJ databases">
        <title>Description of novel acetic acid bacteria.</title>
        <authorList>
            <person name="Sombolestani A."/>
        </authorList>
    </citation>
    <scope>NUCLEOTIDE SEQUENCE [LARGE SCALE GENOMIC DNA]</scope>
    <source>
        <strain evidence="6 7">LMG 25</strain>
    </source>
</reference>
<dbReference type="PANTHER" id="PTHR33938">
    <property type="entry name" value="FERULOYL ESTERASE B-RELATED"/>
    <property type="match status" value="1"/>
</dbReference>
<evidence type="ECO:0000313" key="6">
    <source>
        <dbReference type="EMBL" id="NVN38041.1"/>
    </source>
</evidence>
<dbReference type="RefSeq" id="WP_052051433.1">
    <property type="nucleotide sequence ID" value="NZ_JABXXS010000039.1"/>
</dbReference>
<organism evidence="6 7">
    <name type="scientific">Komagataeibacter swingsii</name>
    <dbReference type="NCBI Taxonomy" id="215220"/>
    <lineage>
        <taxon>Bacteria</taxon>
        <taxon>Pseudomonadati</taxon>
        <taxon>Pseudomonadota</taxon>
        <taxon>Alphaproteobacteria</taxon>
        <taxon>Acetobacterales</taxon>
        <taxon>Acetobacteraceae</taxon>
        <taxon>Komagataeibacter</taxon>
    </lineage>
</organism>
<comment type="caution">
    <text evidence="6">The sequence shown here is derived from an EMBL/GenBank/DDBJ whole genome shotgun (WGS) entry which is preliminary data.</text>
</comment>
<feature type="signal peptide" evidence="5">
    <location>
        <begin position="1"/>
        <end position="29"/>
    </location>
</feature>
<proteinExistence type="predicted"/>
<dbReference type="AlphaFoldDB" id="A0A850PAT5"/>
<protein>
    <submittedName>
        <fullName evidence="6">Tannase/feruloyl esterase family alpha/beta hydrolase</fullName>
    </submittedName>
</protein>
<dbReference type="PANTHER" id="PTHR33938:SF15">
    <property type="entry name" value="FERULOYL ESTERASE B-RELATED"/>
    <property type="match status" value="1"/>
</dbReference>
<keyword evidence="2 5" id="KW-0732">Signal</keyword>
<evidence type="ECO:0000256" key="4">
    <source>
        <dbReference type="ARBA" id="ARBA00023157"/>
    </source>
</evidence>
<keyword evidence="4" id="KW-1015">Disulfide bond</keyword>
<sequence length="132" mass="13663">MAIGKFAVSGGILSACILTLMGIPSTARAASLAGACTAMNSHVIRGAQIVSSYVVQKGSFTTQPSPIAPDLDTRLASMPAFCRVQVVATPSSDSKVGVEVWLPLEHWNGRFLGTGNGAGLGGSLTKWEWSRG</sequence>
<dbReference type="EMBL" id="JABXXS010000039">
    <property type="protein sequence ID" value="NVN38041.1"/>
    <property type="molecule type" value="Genomic_DNA"/>
</dbReference>
<dbReference type="GeneID" id="89478735"/>
<accession>A0A850PAT5</accession>
<feature type="chain" id="PRO_5032753781" evidence="5">
    <location>
        <begin position="30"/>
        <end position="132"/>
    </location>
</feature>
<evidence type="ECO:0000256" key="1">
    <source>
        <dbReference type="ARBA" id="ARBA00022487"/>
    </source>
</evidence>
<evidence type="ECO:0000256" key="3">
    <source>
        <dbReference type="ARBA" id="ARBA00022801"/>
    </source>
</evidence>
<dbReference type="InterPro" id="IPR011118">
    <property type="entry name" value="Tannase/feruloyl_esterase"/>
</dbReference>
<gene>
    <name evidence="6" type="ORF">HUK81_14040</name>
</gene>
<keyword evidence="1" id="KW-0719">Serine esterase</keyword>
<dbReference type="PROSITE" id="PS51257">
    <property type="entry name" value="PROKAR_LIPOPROTEIN"/>
    <property type="match status" value="1"/>
</dbReference>
<keyword evidence="3 6" id="KW-0378">Hydrolase</keyword>
<dbReference type="Proteomes" id="UP000522590">
    <property type="component" value="Unassembled WGS sequence"/>
</dbReference>
<evidence type="ECO:0000256" key="2">
    <source>
        <dbReference type="ARBA" id="ARBA00022729"/>
    </source>
</evidence>
<dbReference type="GO" id="GO:0052689">
    <property type="term" value="F:carboxylic ester hydrolase activity"/>
    <property type="evidence" value="ECO:0007669"/>
    <property type="project" value="UniProtKB-KW"/>
</dbReference>